<comment type="subcellular location">
    <subcellularLocation>
        <location evidence="1 7">Cell membrane</location>
        <topology evidence="1 7">Multi-pass membrane protein</topology>
    </subcellularLocation>
</comment>
<dbReference type="PANTHER" id="PTHR43744">
    <property type="entry name" value="ABC TRANSPORTER PERMEASE PROTEIN MG189-RELATED-RELATED"/>
    <property type="match status" value="1"/>
</dbReference>
<evidence type="ECO:0000256" key="6">
    <source>
        <dbReference type="ARBA" id="ARBA00023136"/>
    </source>
</evidence>
<keyword evidence="2 7" id="KW-0813">Transport</keyword>
<evidence type="ECO:0000256" key="4">
    <source>
        <dbReference type="ARBA" id="ARBA00022692"/>
    </source>
</evidence>
<comment type="similarity">
    <text evidence="7">Belongs to the binding-protein-dependent transport system permease family.</text>
</comment>
<organism evidence="10 11">
    <name type="scientific">Microlunatus capsulatus</name>
    <dbReference type="NCBI Taxonomy" id="99117"/>
    <lineage>
        <taxon>Bacteria</taxon>
        <taxon>Bacillati</taxon>
        <taxon>Actinomycetota</taxon>
        <taxon>Actinomycetes</taxon>
        <taxon>Propionibacteriales</taxon>
        <taxon>Propionibacteriaceae</taxon>
        <taxon>Microlunatus</taxon>
    </lineage>
</organism>
<keyword evidence="11" id="KW-1185">Reference proteome</keyword>
<dbReference type="InterPro" id="IPR000515">
    <property type="entry name" value="MetI-like"/>
</dbReference>
<evidence type="ECO:0000313" key="10">
    <source>
        <dbReference type="EMBL" id="MBP2415200.1"/>
    </source>
</evidence>
<keyword evidence="3" id="KW-1003">Cell membrane</keyword>
<evidence type="ECO:0000256" key="5">
    <source>
        <dbReference type="ARBA" id="ARBA00022989"/>
    </source>
</evidence>
<dbReference type="InterPro" id="IPR035906">
    <property type="entry name" value="MetI-like_sf"/>
</dbReference>
<feature type="transmembrane region" description="Helical" evidence="7">
    <location>
        <begin position="137"/>
        <end position="162"/>
    </location>
</feature>
<evidence type="ECO:0000313" key="11">
    <source>
        <dbReference type="Proteomes" id="UP000758168"/>
    </source>
</evidence>
<feature type="transmembrane region" description="Helical" evidence="7">
    <location>
        <begin position="37"/>
        <end position="58"/>
    </location>
</feature>
<dbReference type="PANTHER" id="PTHR43744:SF12">
    <property type="entry name" value="ABC TRANSPORTER PERMEASE PROTEIN MG189-RELATED"/>
    <property type="match status" value="1"/>
</dbReference>
<dbReference type="Gene3D" id="1.10.3720.10">
    <property type="entry name" value="MetI-like"/>
    <property type="match status" value="1"/>
</dbReference>
<feature type="region of interest" description="Disordered" evidence="8">
    <location>
        <begin position="1"/>
        <end position="23"/>
    </location>
</feature>
<feature type="transmembrane region" description="Helical" evidence="7">
    <location>
        <begin position="168"/>
        <end position="185"/>
    </location>
</feature>
<proteinExistence type="inferred from homology"/>
<dbReference type="Pfam" id="PF00528">
    <property type="entry name" value="BPD_transp_1"/>
    <property type="match status" value="1"/>
</dbReference>
<feature type="transmembrane region" description="Helical" evidence="7">
    <location>
        <begin position="222"/>
        <end position="243"/>
    </location>
</feature>
<sequence length="304" mass="33283">MATPTLTGPARRPAPLDRSTPTVVGHRTTLGGRVADVAGWVVLILVTVAFLLPFYLLIRNGLATTREVTSPAWTVFPKDLQWSNVTALFTDSDIPMLSSLKNSAVVAVLTTLGTLLVCSLAAYALARIPNRFSNAIFYAVLATLMIPAAVTFVPSFVIVSWLGWVSDYRGLIIPGLFSGFTVFLFRQYFLAFPKELEEAARVDGLGHWRTFWRIVVPNSGNFIAAIAVITFIASWNAFLWPLVVAQDQESWTVQVTLSTFVTAQTINIPQLFVAATVSILPLVFVFVFLQRFLVQGVAQTGLKG</sequence>
<dbReference type="EMBL" id="JAGIOB010000001">
    <property type="protein sequence ID" value="MBP2415200.1"/>
    <property type="molecule type" value="Genomic_DNA"/>
</dbReference>
<dbReference type="Proteomes" id="UP000758168">
    <property type="component" value="Unassembled WGS sequence"/>
</dbReference>
<dbReference type="CDD" id="cd06261">
    <property type="entry name" value="TM_PBP2"/>
    <property type="match status" value="1"/>
</dbReference>
<keyword evidence="10" id="KW-0762">Sugar transport</keyword>
<evidence type="ECO:0000256" key="1">
    <source>
        <dbReference type="ARBA" id="ARBA00004651"/>
    </source>
</evidence>
<evidence type="ECO:0000256" key="3">
    <source>
        <dbReference type="ARBA" id="ARBA00022475"/>
    </source>
</evidence>
<protein>
    <submittedName>
        <fullName evidence="10">Multiple sugar transport system permease protein</fullName>
    </submittedName>
</protein>
<comment type="caution">
    <text evidence="10">The sequence shown here is derived from an EMBL/GenBank/DDBJ whole genome shotgun (WGS) entry which is preliminary data.</text>
</comment>
<feature type="domain" description="ABC transmembrane type-1" evidence="9">
    <location>
        <begin position="100"/>
        <end position="290"/>
    </location>
</feature>
<feature type="transmembrane region" description="Helical" evidence="7">
    <location>
        <begin position="268"/>
        <end position="289"/>
    </location>
</feature>
<name>A0ABS4Z326_9ACTN</name>
<evidence type="ECO:0000256" key="7">
    <source>
        <dbReference type="RuleBase" id="RU363032"/>
    </source>
</evidence>
<gene>
    <name evidence="10" type="ORF">JOF54_000122</name>
</gene>
<keyword evidence="6 7" id="KW-0472">Membrane</keyword>
<reference evidence="10 11" key="1">
    <citation type="submission" date="2021-03" db="EMBL/GenBank/DDBJ databases">
        <title>Sequencing the genomes of 1000 actinobacteria strains.</title>
        <authorList>
            <person name="Klenk H.-P."/>
        </authorList>
    </citation>
    <scope>NUCLEOTIDE SEQUENCE [LARGE SCALE GENOMIC DNA]</scope>
    <source>
        <strain evidence="10 11">DSM 12936</strain>
    </source>
</reference>
<dbReference type="PROSITE" id="PS50928">
    <property type="entry name" value="ABC_TM1"/>
    <property type="match status" value="1"/>
</dbReference>
<evidence type="ECO:0000259" key="9">
    <source>
        <dbReference type="PROSITE" id="PS50928"/>
    </source>
</evidence>
<evidence type="ECO:0000256" key="8">
    <source>
        <dbReference type="SAM" id="MobiDB-lite"/>
    </source>
</evidence>
<dbReference type="RefSeq" id="WP_210052021.1">
    <property type="nucleotide sequence ID" value="NZ_BAAAMH010000008.1"/>
</dbReference>
<keyword evidence="5 7" id="KW-1133">Transmembrane helix</keyword>
<accession>A0ABS4Z326</accession>
<dbReference type="SUPFAM" id="SSF161098">
    <property type="entry name" value="MetI-like"/>
    <property type="match status" value="1"/>
</dbReference>
<evidence type="ECO:0000256" key="2">
    <source>
        <dbReference type="ARBA" id="ARBA00022448"/>
    </source>
</evidence>
<keyword evidence="4 7" id="KW-0812">Transmembrane</keyword>
<feature type="transmembrane region" description="Helical" evidence="7">
    <location>
        <begin position="104"/>
        <end position="125"/>
    </location>
</feature>